<gene>
    <name evidence="2" type="primary">E3.1.6.1/aslA</name>
    <name evidence="2" type="ORF">AMST5_03223</name>
</gene>
<dbReference type="InterPro" id="IPR006311">
    <property type="entry name" value="TAT_signal"/>
</dbReference>
<feature type="domain" description="Sulfatase N-terminal" evidence="1">
    <location>
        <begin position="40"/>
        <end position="416"/>
    </location>
</feature>
<dbReference type="AlphaFoldDB" id="A0AA48M601"/>
<dbReference type="PROSITE" id="PS51318">
    <property type="entry name" value="TAT"/>
    <property type="match status" value="1"/>
</dbReference>
<dbReference type="EMBL" id="OY288114">
    <property type="protein sequence ID" value="CAJ0881193.1"/>
    <property type="molecule type" value="Genomic_DNA"/>
</dbReference>
<dbReference type="SUPFAM" id="SSF53649">
    <property type="entry name" value="Alkaline phosphatase-like"/>
    <property type="match status" value="1"/>
</dbReference>
<evidence type="ECO:0000313" key="2">
    <source>
        <dbReference type="EMBL" id="CAJ0881193.1"/>
    </source>
</evidence>
<proteinExistence type="predicted"/>
<dbReference type="InterPro" id="IPR000917">
    <property type="entry name" value="Sulfatase_N"/>
</dbReference>
<organism evidence="2">
    <name type="scientific">freshwater sediment metagenome</name>
    <dbReference type="NCBI Taxonomy" id="556182"/>
    <lineage>
        <taxon>unclassified sequences</taxon>
        <taxon>metagenomes</taxon>
        <taxon>ecological metagenomes</taxon>
    </lineage>
</organism>
<reference evidence="2" key="1">
    <citation type="submission" date="2023-07" db="EMBL/GenBank/DDBJ databases">
        <authorList>
            <person name="Pelsma A.J. K."/>
        </authorList>
    </citation>
    <scope>NUCLEOTIDE SEQUENCE</scope>
</reference>
<dbReference type="PANTHER" id="PTHR46615">
    <property type="entry name" value="ARYLSULFATASE K"/>
    <property type="match status" value="1"/>
</dbReference>
<dbReference type="PANTHER" id="PTHR46615:SF1">
    <property type="entry name" value="ARYLSULFATASE K"/>
    <property type="match status" value="1"/>
</dbReference>
<name>A0AA48M601_9ZZZZ</name>
<dbReference type="Gene3D" id="3.40.720.10">
    <property type="entry name" value="Alkaline Phosphatase, subunit A"/>
    <property type="match status" value="1"/>
</dbReference>
<dbReference type="InterPro" id="IPR051849">
    <property type="entry name" value="GAG-degrading_sulfatase"/>
</dbReference>
<dbReference type="InterPro" id="IPR017850">
    <property type="entry name" value="Alkaline_phosphatase_core_sf"/>
</dbReference>
<dbReference type="CDD" id="cd16035">
    <property type="entry name" value="sulfatase_like"/>
    <property type="match status" value="1"/>
</dbReference>
<dbReference type="GO" id="GO:0004065">
    <property type="term" value="F:arylsulfatase activity"/>
    <property type="evidence" value="ECO:0007669"/>
    <property type="project" value="UniProtKB-EC"/>
</dbReference>
<accession>A0AA48M601</accession>
<dbReference type="EC" id="3.1.6.1" evidence="2"/>
<dbReference type="GO" id="GO:0015024">
    <property type="term" value="F:glucuronate-2-sulfatase activity"/>
    <property type="evidence" value="ECO:0007669"/>
    <property type="project" value="TreeGrafter"/>
</dbReference>
<sequence length="542" mass="59755">MATRRRFLQAAGGLAGMASSRLAANVKHARKPSPGLPPQPNIIVLMTDQERYHTHWPAGWVESNLNFYNKLRRHGLTFHRAYTSASECAPSRAAMLTGRFAPINRVARTLLWPGLPPATQCANIGALLRDAGYYVAWKGKWHLSFPENVKPGAGNKWNSGDIRNFQRVYGFADWNPPDAGNAIKPLQPSVFGVFDGVATLGGGDPDNDGRYVHGPTPGAIRQTAGVEGGESALRFISRARDLQRPFFLFVSLVNPHDIGFFPDGWEAGGYRREEFANLDIDLPPNFTDDLSTKPKIQAEARAALDKAAPLSNTDAKRDYVRFYAHLHKVVDRHISSILEALEEYGLTEKTIIIRLSDHGELGLSHGMREKSYSAYEEVIHIPLVISNPVLFPEPVETRAFYSHVDLLPTLVELAGISQRVAHGVGRSIAPLIRDAATGVQDSVLFSYDDVFGLPAGAPGANLRALRKDDWTYAIYFGRDGGGVEYELYDLVTDPLQLKNLLHNSPPADIRSEWAALHEALTHKLVEAGNLPLDFPWPLAPAK</sequence>
<evidence type="ECO:0000259" key="1">
    <source>
        <dbReference type="Pfam" id="PF00884"/>
    </source>
</evidence>
<keyword evidence="2" id="KW-0378">Hydrolase</keyword>
<protein>
    <submittedName>
        <fullName evidence="2">Arylsulfatase</fullName>
        <ecNumber evidence="2">3.1.6.1</ecNumber>
    </submittedName>
</protein>
<dbReference type="Pfam" id="PF00884">
    <property type="entry name" value="Sulfatase"/>
    <property type="match status" value="1"/>
</dbReference>